<feature type="compositionally biased region" description="Polar residues" evidence="5">
    <location>
        <begin position="227"/>
        <end position="245"/>
    </location>
</feature>
<dbReference type="PANTHER" id="PTHR28544:SF1">
    <property type="entry name" value="DENN DOMAIN-CONTAINING PROTEIN 10-RELATED"/>
    <property type="match status" value="1"/>
</dbReference>
<dbReference type="PROSITE" id="PS50211">
    <property type="entry name" value="DENN"/>
    <property type="match status" value="1"/>
</dbReference>
<dbReference type="GO" id="GO:0005085">
    <property type="term" value="F:guanyl-nucleotide exchange factor activity"/>
    <property type="evidence" value="ECO:0007669"/>
    <property type="project" value="UniProtKB-KW"/>
</dbReference>
<dbReference type="GO" id="GO:0015031">
    <property type="term" value="P:protein transport"/>
    <property type="evidence" value="ECO:0007669"/>
    <property type="project" value="TreeGrafter"/>
</dbReference>
<feature type="domain" description="UDENN" evidence="6">
    <location>
        <begin position="529"/>
        <end position="927"/>
    </location>
</feature>
<evidence type="ECO:0000313" key="7">
    <source>
        <dbReference type="EMBL" id="KAK8768950.1"/>
    </source>
</evidence>
<evidence type="ECO:0000256" key="3">
    <source>
        <dbReference type="ARBA" id="ARBA00022658"/>
    </source>
</evidence>
<accession>A0AAQ4E2L0</accession>
<evidence type="ECO:0000256" key="5">
    <source>
        <dbReference type="SAM" id="MobiDB-lite"/>
    </source>
</evidence>
<protein>
    <recommendedName>
        <fullName evidence="6">UDENN domain-containing protein</fullName>
    </recommendedName>
</protein>
<evidence type="ECO:0000256" key="4">
    <source>
        <dbReference type="ARBA" id="ARBA00022753"/>
    </source>
</evidence>
<dbReference type="SUPFAM" id="SSF82199">
    <property type="entry name" value="SET domain"/>
    <property type="match status" value="1"/>
</dbReference>
<comment type="caution">
    <text evidence="7">The sequence shown here is derived from an EMBL/GenBank/DDBJ whole genome shotgun (WGS) entry which is preliminary data.</text>
</comment>
<dbReference type="GO" id="GO:2000641">
    <property type="term" value="P:regulation of early endosome to late endosome transport"/>
    <property type="evidence" value="ECO:0007669"/>
    <property type="project" value="TreeGrafter"/>
</dbReference>
<proteinExistence type="inferred from homology"/>
<dbReference type="InterPro" id="IPR037516">
    <property type="entry name" value="Tripartite_DENN"/>
</dbReference>
<comment type="similarity">
    <text evidence="2">Belongs to the DENND10 family.</text>
</comment>
<evidence type="ECO:0000259" key="6">
    <source>
        <dbReference type="PROSITE" id="PS50211"/>
    </source>
</evidence>
<evidence type="ECO:0000256" key="2">
    <source>
        <dbReference type="ARBA" id="ARBA00008641"/>
    </source>
</evidence>
<sequence length="927" mass="102518">MMACPKVILAKSTAAVGGLPAGGPLGQPAAMALHASAFCPINNVGLNRVIAPPLSNYTMSYVQPTLFSSTPSYPSKYDVFQVPGGTLVVPRSADLTSYLAPPPPPQQLFYSPLSLQPQPSHYAFLSNTAVQAPPLVPFSLQPPEQPTFPSFVNNAFVSTASYASPPEPLPSSYGSAPSNDLFLTGGTHLLQPTDPFPKVCPLLESKQETPEQTSYAAAAPFANFHGDTSTSPAPFSTSGPYSSPKSLPFPKTGLPAPRPILACPRAQEAANSVPSLPAPCPRPLQRPFEPDSRFSMGTLRTEPEPPLCHGEETRLCFGSPPLSASSLSSLDNASSADTVRVTLTDSSSTLEFPPVELKVPDEPIAPVLPTTPPVPTPVPTPPPSTPQLLENVDKVHDIYAFETNSDEESGVPKFKFQKRHEVAKYCYAGCARTQPFRRRGSYDMFDFLASVHRKAPAPEFHCKDEETDECVQRRRSIQDKELATIISFHRLKDSAKATVGVYRSLIHGRGLYSMRDIDAGEMVIEYAGEVIRVACAEHNQRNLPRAPILSYPESRFGVVAVVCIHTYLRPSCAMAAVDDLKAVGVIEKDTNNDVLWTWSYPSFTSQYRSLLLAKCDLENDSMSSERPVWFRYCHHHRDWFYMYQTEVFDSDNLSRVKLFVLVLHTKDFSPEKYETLSRILSKVYCKTGDPTALLRLFLSVSVKGSCTTEENGTFLLSNFDRRRSMTHVPIKDIIKMFGLETIIIYTALILKKRVIVYHHKLNVLLNYVRALTALSQHKPEWEHFYPFMELSAIEVAELSEMTHYLAGFRDASIEGRLELYDVFVNLAAIEITVAPHSKDAFQMSKMHKEIAMFMVRQADNDNLSDQDVVQDIAAKTEELLHNMKSAMAPGTSGKPVVSFAKLQELKLAPALENFYWNLAVAEGLVDA</sequence>
<dbReference type="InterPro" id="IPR046341">
    <property type="entry name" value="SET_dom_sf"/>
</dbReference>
<keyword evidence="3" id="KW-0344">Guanine-nucleotide releasing factor</keyword>
<dbReference type="InterPro" id="IPR042431">
    <property type="entry name" value="FAM45"/>
</dbReference>
<dbReference type="AlphaFoldDB" id="A0AAQ4E2L0"/>
<dbReference type="Proteomes" id="UP001321473">
    <property type="component" value="Unassembled WGS sequence"/>
</dbReference>
<keyword evidence="4" id="KW-0967">Endosome</keyword>
<dbReference type="GO" id="GO:0005770">
    <property type="term" value="C:late endosome"/>
    <property type="evidence" value="ECO:0007669"/>
    <property type="project" value="UniProtKB-SubCell"/>
</dbReference>
<reference evidence="7 8" key="1">
    <citation type="journal article" date="2023" name="Arcadia Sci">
        <title>De novo assembly of a long-read Amblyomma americanum tick genome.</title>
        <authorList>
            <person name="Chou S."/>
            <person name="Poskanzer K.E."/>
            <person name="Rollins M."/>
            <person name="Thuy-Boun P.S."/>
        </authorList>
    </citation>
    <scope>NUCLEOTIDE SEQUENCE [LARGE SCALE GENOMIC DNA]</scope>
    <source>
        <strain evidence="7">F_SG_1</strain>
        <tissue evidence="7">Salivary glands</tissue>
    </source>
</reference>
<dbReference type="PANTHER" id="PTHR28544">
    <property type="entry name" value="PROTEIN FAM45A-RELATED"/>
    <property type="match status" value="1"/>
</dbReference>
<evidence type="ECO:0000313" key="8">
    <source>
        <dbReference type="Proteomes" id="UP001321473"/>
    </source>
</evidence>
<dbReference type="Pfam" id="PF08616">
    <property type="entry name" value="SPA"/>
    <property type="match status" value="1"/>
</dbReference>
<dbReference type="EMBL" id="JARKHS020023253">
    <property type="protein sequence ID" value="KAK8768950.1"/>
    <property type="molecule type" value="Genomic_DNA"/>
</dbReference>
<dbReference type="GO" id="GO:0031267">
    <property type="term" value="F:small GTPase binding"/>
    <property type="evidence" value="ECO:0007669"/>
    <property type="project" value="TreeGrafter"/>
</dbReference>
<comment type="subcellular location">
    <subcellularLocation>
        <location evidence="1">Late endosome</location>
    </subcellularLocation>
</comment>
<gene>
    <name evidence="7" type="ORF">V5799_014582</name>
</gene>
<feature type="region of interest" description="Disordered" evidence="5">
    <location>
        <begin position="227"/>
        <end position="246"/>
    </location>
</feature>
<organism evidence="7 8">
    <name type="scientific">Amblyomma americanum</name>
    <name type="common">Lone star tick</name>
    <dbReference type="NCBI Taxonomy" id="6943"/>
    <lineage>
        <taxon>Eukaryota</taxon>
        <taxon>Metazoa</taxon>
        <taxon>Ecdysozoa</taxon>
        <taxon>Arthropoda</taxon>
        <taxon>Chelicerata</taxon>
        <taxon>Arachnida</taxon>
        <taxon>Acari</taxon>
        <taxon>Parasitiformes</taxon>
        <taxon>Ixodida</taxon>
        <taxon>Ixodoidea</taxon>
        <taxon>Ixodidae</taxon>
        <taxon>Amblyomminae</taxon>
        <taxon>Amblyomma</taxon>
    </lineage>
</organism>
<dbReference type="Gene3D" id="2.170.270.10">
    <property type="entry name" value="SET domain"/>
    <property type="match status" value="1"/>
</dbReference>
<evidence type="ECO:0000256" key="1">
    <source>
        <dbReference type="ARBA" id="ARBA00004603"/>
    </source>
</evidence>
<name>A0AAQ4E2L0_AMBAM</name>
<keyword evidence="8" id="KW-1185">Reference proteome</keyword>